<organism evidence="1 2">
    <name type="scientific">Trifolium pratense</name>
    <name type="common">Red clover</name>
    <dbReference type="NCBI Taxonomy" id="57577"/>
    <lineage>
        <taxon>Eukaryota</taxon>
        <taxon>Viridiplantae</taxon>
        <taxon>Streptophyta</taxon>
        <taxon>Embryophyta</taxon>
        <taxon>Tracheophyta</taxon>
        <taxon>Spermatophyta</taxon>
        <taxon>Magnoliopsida</taxon>
        <taxon>eudicotyledons</taxon>
        <taxon>Gunneridae</taxon>
        <taxon>Pentapetalae</taxon>
        <taxon>rosids</taxon>
        <taxon>fabids</taxon>
        <taxon>Fabales</taxon>
        <taxon>Fabaceae</taxon>
        <taxon>Papilionoideae</taxon>
        <taxon>50 kb inversion clade</taxon>
        <taxon>NPAAA clade</taxon>
        <taxon>Hologalegina</taxon>
        <taxon>IRL clade</taxon>
        <taxon>Trifolieae</taxon>
        <taxon>Trifolium</taxon>
    </lineage>
</organism>
<evidence type="ECO:0000313" key="2">
    <source>
        <dbReference type="Proteomes" id="UP000236291"/>
    </source>
</evidence>
<reference evidence="1 2" key="2">
    <citation type="journal article" date="2017" name="Front. Plant Sci.">
        <title>Gene Classification and Mining of Molecular Markers Useful in Red Clover (Trifolium pratense) Breeding.</title>
        <authorList>
            <person name="Istvanek J."/>
            <person name="Dluhosova J."/>
            <person name="Dluhos P."/>
            <person name="Patkova L."/>
            <person name="Nedelnik J."/>
            <person name="Repkova J."/>
        </authorList>
    </citation>
    <scope>NUCLEOTIDE SEQUENCE [LARGE SCALE GENOMIC DNA]</scope>
    <source>
        <strain evidence="2">cv. Tatra</strain>
        <tissue evidence="1">Young leaves</tissue>
    </source>
</reference>
<dbReference type="EMBL" id="ASHM01028456">
    <property type="protein sequence ID" value="PNX75051.1"/>
    <property type="molecule type" value="Genomic_DNA"/>
</dbReference>
<dbReference type="AlphaFoldDB" id="A0A2K3L945"/>
<sequence>MARGTTWKLLGKIRLKMIYEEQTHVIELQSRRRMELFVGAVYHLENNGKMWNETGLGAVIEGRIQTVTRVAEVLFDICKVEEAHGAGLVAVVAFMIWKNRNKWIWNGVKDQERVIASRVVHLIGDWNAVNLAHQQGATSLQESAETQWQRPELGRWKCNVDASFYEPAGHTG</sequence>
<proteinExistence type="predicted"/>
<gene>
    <name evidence="1" type="ORF">L195_g030982</name>
</gene>
<comment type="caution">
    <text evidence="1">The sequence shown here is derived from an EMBL/GenBank/DDBJ whole genome shotgun (WGS) entry which is preliminary data.</text>
</comment>
<name>A0A2K3L945_TRIPR</name>
<accession>A0A2K3L945</accession>
<reference evidence="1 2" key="1">
    <citation type="journal article" date="2014" name="Am. J. Bot.">
        <title>Genome assembly and annotation for red clover (Trifolium pratense; Fabaceae).</title>
        <authorList>
            <person name="Istvanek J."/>
            <person name="Jaros M."/>
            <person name="Krenek A."/>
            <person name="Repkova J."/>
        </authorList>
    </citation>
    <scope>NUCLEOTIDE SEQUENCE [LARGE SCALE GENOMIC DNA]</scope>
    <source>
        <strain evidence="2">cv. Tatra</strain>
        <tissue evidence="1">Young leaves</tissue>
    </source>
</reference>
<evidence type="ECO:0000313" key="1">
    <source>
        <dbReference type="EMBL" id="PNX75051.1"/>
    </source>
</evidence>
<dbReference type="Proteomes" id="UP000236291">
    <property type="component" value="Unassembled WGS sequence"/>
</dbReference>
<protein>
    <submittedName>
        <fullName evidence="1">Cytochrome p450</fullName>
    </submittedName>
</protein>